<sequence length="248" mass="29264">MVFKVLDILLVGIQVTHIVGLLSLFIAKYYLPEFLKYGKTFTGYTKGKKSLWNRVKEFSVPKSYFGHFYILSSILATYTVLSYPKATLAWQVLLHSLRRLYETYCINVYTKDSRMNWSHYAVGIWFYTQLNILVLLRLKKGDPGNNHLFMMLIMILASWDQFKSHKILAKLVKYSLPEGRLFNTVCCPHYFDEIVIYASYTTYGYEFFWPLLWVIASLSISAIETRRYYRQKFNDQSVPKYAIIPYCL</sequence>
<keyword evidence="3 5" id="KW-1133">Transmembrane helix</keyword>
<dbReference type="PANTHER" id="PTHR14624">
    <property type="entry name" value="DFG10 PROTEIN"/>
    <property type="match status" value="1"/>
</dbReference>
<dbReference type="EC" id="1.3.1.94" evidence="5"/>
<dbReference type="PANTHER" id="PTHR14624:SF0">
    <property type="entry name" value="POLYPRENOL REDUCTASE"/>
    <property type="match status" value="1"/>
</dbReference>
<comment type="caution">
    <text evidence="7">The sequence shown here is derived from an EMBL/GenBank/DDBJ whole genome shotgun (WGS) entry which is preliminary data.</text>
</comment>
<evidence type="ECO:0000256" key="3">
    <source>
        <dbReference type="ARBA" id="ARBA00022989"/>
    </source>
</evidence>
<feature type="transmembrane region" description="Helical" evidence="5">
    <location>
        <begin position="64"/>
        <end position="83"/>
    </location>
</feature>
<feature type="transmembrane region" description="Helical" evidence="5">
    <location>
        <begin position="207"/>
        <end position="223"/>
    </location>
</feature>
<comment type="function">
    <text evidence="5">Plays a key role in early steps of protein N-linked glycosylation by being involved in the conversion of polyprenol into dolichol. Acts as a polyprenal reductase that mediates the reduction of polyprenal into dolichal in a NADP-dependent mechanism. Dolichols are required for the synthesis of dolichol-linked monosaccharides and the oligosaccharide precursor used for N-glycosylation.</text>
</comment>
<evidence type="ECO:0000256" key="4">
    <source>
        <dbReference type="ARBA" id="ARBA00023136"/>
    </source>
</evidence>
<feature type="domain" description="3-oxo-5-alpha-steroid 4-dehydrogenase C-terminal" evidence="6">
    <location>
        <begin position="146"/>
        <end position="247"/>
    </location>
</feature>
<keyword evidence="4 5" id="KW-0472">Membrane</keyword>
<protein>
    <recommendedName>
        <fullName evidence="5">Polyprenal reductase</fullName>
        <ecNumber evidence="5">1.3.1.94</ecNumber>
    </recommendedName>
</protein>
<dbReference type="Pfam" id="PF02544">
    <property type="entry name" value="Steroid_dh"/>
    <property type="match status" value="1"/>
</dbReference>
<comment type="catalytic activity">
    <reaction evidence="5">
        <text>a di-trans,poly-cis-dolichal + NADP(+) = a di-trans,poly-cis-polyprenal + NADPH + H(+)</text>
        <dbReference type="Rhea" id="RHEA:80727"/>
        <dbReference type="Rhea" id="RHEA-COMP:19536"/>
        <dbReference type="Rhea" id="RHEA-COMP:19537"/>
        <dbReference type="ChEBI" id="CHEBI:15378"/>
        <dbReference type="ChEBI" id="CHEBI:57783"/>
        <dbReference type="ChEBI" id="CHEBI:58349"/>
        <dbReference type="ChEBI" id="CHEBI:231623"/>
        <dbReference type="ChEBI" id="CHEBI:231637"/>
        <dbReference type="EC" id="1.3.1.94"/>
    </reaction>
    <physiologicalReaction direction="right-to-left" evidence="5">
        <dbReference type="Rhea" id="RHEA:80729"/>
    </physiologicalReaction>
</comment>
<keyword evidence="5" id="KW-0256">Endoplasmic reticulum</keyword>
<evidence type="ECO:0000313" key="8">
    <source>
        <dbReference type="Proteomes" id="UP001623330"/>
    </source>
</evidence>
<gene>
    <name evidence="7" type="ORF">RNJ44_00652</name>
</gene>
<dbReference type="InterPro" id="IPR001104">
    <property type="entry name" value="3-oxo-5_a-steroid_4-DH_C"/>
</dbReference>
<dbReference type="PROSITE" id="PS50244">
    <property type="entry name" value="S5A_REDUCTASE"/>
    <property type="match status" value="1"/>
</dbReference>
<accession>A0ABR4NRY0</accession>
<keyword evidence="5" id="KW-0560">Oxidoreductase</keyword>
<comment type="pathway">
    <text evidence="5">Protein modification; protein glycosylation.</text>
</comment>
<dbReference type="Proteomes" id="UP001623330">
    <property type="component" value="Unassembled WGS sequence"/>
</dbReference>
<keyword evidence="2 5" id="KW-0812">Transmembrane</keyword>
<proteinExistence type="inferred from homology"/>
<comment type="similarity">
    <text evidence="5">Belongs to the steroid 5-alpha reductase family. Polyprenal reductase subfamily.</text>
</comment>
<evidence type="ECO:0000259" key="6">
    <source>
        <dbReference type="Pfam" id="PF02544"/>
    </source>
</evidence>
<feature type="transmembrane region" description="Helical" evidence="5">
    <location>
        <begin position="6"/>
        <end position="31"/>
    </location>
</feature>
<organism evidence="7 8">
    <name type="scientific">Nakaseomyces bracarensis</name>
    <dbReference type="NCBI Taxonomy" id="273131"/>
    <lineage>
        <taxon>Eukaryota</taxon>
        <taxon>Fungi</taxon>
        <taxon>Dikarya</taxon>
        <taxon>Ascomycota</taxon>
        <taxon>Saccharomycotina</taxon>
        <taxon>Saccharomycetes</taxon>
        <taxon>Saccharomycetales</taxon>
        <taxon>Saccharomycetaceae</taxon>
        <taxon>Nakaseomyces</taxon>
    </lineage>
</organism>
<evidence type="ECO:0000313" key="7">
    <source>
        <dbReference type="EMBL" id="KAL3231013.1"/>
    </source>
</evidence>
<dbReference type="InterPro" id="IPR039698">
    <property type="entry name" value="Dfg10/SRD5A3"/>
</dbReference>
<name>A0ABR4NRY0_9SACH</name>
<evidence type="ECO:0000256" key="2">
    <source>
        <dbReference type="ARBA" id="ARBA00022692"/>
    </source>
</evidence>
<keyword evidence="8" id="KW-1185">Reference proteome</keyword>
<comment type="subcellular location">
    <subcellularLocation>
        <location evidence="1">Endomembrane system</location>
        <topology evidence="1">Multi-pass membrane protein</topology>
    </subcellularLocation>
    <subcellularLocation>
        <location evidence="5">Endoplasmic reticulum membrane</location>
    </subcellularLocation>
</comment>
<dbReference type="EMBL" id="JBEVYD010000008">
    <property type="protein sequence ID" value="KAL3231013.1"/>
    <property type="molecule type" value="Genomic_DNA"/>
</dbReference>
<reference evidence="7 8" key="1">
    <citation type="submission" date="2024-05" db="EMBL/GenBank/DDBJ databases">
        <title>Long read based assembly of the Candida bracarensis genome reveals expanded adhesin content.</title>
        <authorList>
            <person name="Marcet-Houben M."/>
            <person name="Ksiezopolska E."/>
            <person name="Gabaldon T."/>
        </authorList>
    </citation>
    <scope>NUCLEOTIDE SEQUENCE [LARGE SCALE GENOMIC DNA]</scope>
    <source>
        <strain evidence="7 8">CBM6</strain>
    </source>
</reference>
<keyword evidence="5" id="KW-0521">NADP</keyword>
<feature type="transmembrane region" description="Helical" evidence="5">
    <location>
        <begin position="117"/>
        <end position="138"/>
    </location>
</feature>
<evidence type="ECO:0000256" key="5">
    <source>
        <dbReference type="RuleBase" id="RU367081"/>
    </source>
</evidence>
<evidence type="ECO:0000256" key="1">
    <source>
        <dbReference type="ARBA" id="ARBA00004127"/>
    </source>
</evidence>